<evidence type="ECO:0000256" key="1">
    <source>
        <dbReference type="SAM" id="MobiDB-lite"/>
    </source>
</evidence>
<sequence length="47" mass="5464">MEIQNQNQQDNEEAVDNQKTANQSNPTAKIESWGWTNNVDQEEQTEQ</sequence>
<protein>
    <submittedName>
        <fullName evidence="2">Uncharacterized protein</fullName>
    </submittedName>
</protein>
<reference evidence="2 3" key="1">
    <citation type="submission" date="2021-01" db="EMBL/GenBank/DDBJ databases">
        <title>Identification of strong promoters based on the transcriptome of Brevibacillus choshinensis.</title>
        <authorList>
            <person name="Yao D."/>
            <person name="Zhang K."/>
            <person name="Wu J."/>
        </authorList>
    </citation>
    <scope>NUCLEOTIDE SEQUENCE [LARGE SCALE GENOMIC DNA]</scope>
    <source>
        <strain evidence="2 3">HPD31-SP3</strain>
    </source>
</reference>
<proteinExistence type="predicted"/>
<name>A0ABX7FX49_BRECH</name>
<organism evidence="2 3">
    <name type="scientific">Brevibacillus choshinensis</name>
    <dbReference type="NCBI Taxonomy" id="54911"/>
    <lineage>
        <taxon>Bacteria</taxon>
        <taxon>Bacillati</taxon>
        <taxon>Bacillota</taxon>
        <taxon>Bacilli</taxon>
        <taxon>Bacillales</taxon>
        <taxon>Paenibacillaceae</taxon>
        <taxon>Brevibacillus</taxon>
    </lineage>
</organism>
<dbReference type="EMBL" id="CP069127">
    <property type="protein sequence ID" value="QRG70375.1"/>
    <property type="molecule type" value="Genomic_DNA"/>
</dbReference>
<gene>
    <name evidence="2" type="ORF">JNE38_15435</name>
</gene>
<dbReference type="Proteomes" id="UP000596248">
    <property type="component" value="Chromosome"/>
</dbReference>
<feature type="region of interest" description="Disordered" evidence="1">
    <location>
        <begin position="1"/>
        <end position="47"/>
    </location>
</feature>
<evidence type="ECO:0000313" key="3">
    <source>
        <dbReference type="Proteomes" id="UP000596248"/>
    </source>
</evidence>
<keyword evidence="3" id="KW-1185">Reference proteome</keyword>
<accession>A0ABX7FX49</accession>
<evidence type="ECO:0000313" key="2">
    <source>
        <dbReference type="EMBL" id="QRG70375.1"/>
    </source>
</evidence>
<dbReference type="RefSeq" id="WP_203357348.1">
    <property type="nucleotide sequence ID" value="NZ_CP069127.1"/>
</dbReference>